<evidence type="ECO:0000256" key="4">
    <source>
        <dbReference type="ARBA" id="ARBA00023242"/>
    </source>
</evidence>
<comment type="caution">
    <text evidence="7">The sequence shown here is derived from an EMBL/GenBank/DDBJ whole genome shotgun (WGS) entry which is preliminary data.</text>
</comment>
<dbReference type="PANTHER" id="PTHR12565:SF184">
    <property type="entry name" value="BHLH TRANSCRIPTION FACTOR"/>
    <property type="match status" value="1"/>
</dbReference>
<feature type="region of interest" description="Disordered" evidence="5">
    <location>
        <begin position="132"/>
        <end position="177"/>
    </location>
</feature>
<dbReference type="EMBL" id="NBSK02000007">
    <property type="protein sequence ID" value="KAJ0196502.1"/>
    <property type="molecule type" value="Genomic_DNA"/>
</dbReference>
<dbReference type="CDD" id="cd18919">
    <property type="entry name" value="bHLH_AtBPE_like"/>
    <property type="match status" value="1"/>
</dbReference>
<dbReference type="PANTHER" id="PTHR12565">
    <property type="entry name" value="STEROL REGULATORY ELEMENT-BINDING PROTEIN"/>
    <property type="match status" value="1"/>
</dbReference>
<keyword evidence="8" id="KW-1185">Reference proteome</keyword>
<keyword evidence="4" id="KW-0539">Nucleus</keyword>
<dbReference type="SMART" id="SM00353">
    <property type="entry name" value="HLH"/>
    <property type="match status" value="1"/>
</dbReference>
<name>A0A9R1X595_LACSA</name>
<evidence type="ECO:0000313" key="7">
    <source>
        <dbReference type="EMBL" id="KAJ0196502.1"/>
    </source>
</evidence>
<keyword evidence="2" id="KW-0805">Transcription regulation</keyword>
<reference evidence="7 8" key="1">
    <citation type="journal article" date="2017" name="Nat. Commun.">
        <title>Genome assembly with in vitro proximity ligation data and whole-genome triplication in lettuce.</title>
        <authorList>
            <person name="Reyes-Chin-Wo S."/>
            <person name="Wang Z."/>
            <person name="Yang X."/>
            <person name="Kozik A."/>
            <person name="Arikit S."/>
            <person name="Song C."/>
            <person name="Xia L."/>
            <person name="Froenicke L."/>
            <person name="Lavelle D.O."/>
            <person name="Truco M.J."/>
            <person name="Xia R."/>
            <person name="Zhu S."/>
            <person name="Xu C."/>
            <person name="Xu H."/>
            <person name="Xu X."/>
            <person name="Cox K."/>
            <person name="Korf I."/>
            <person name="Meyers B.C."/>
            <person name="Michelmore R.W."/>
        </authorList>
    </citation>
    <scope>NUCLEOTIDE SEQUENCE [LARGE SCALE GENOMIC DNA]</scope>
    <source>
        <strain evidence="8">cv. Salinas</strain>
        <tissue evidence="7">Seedlings</tissue>
    </source>
</reference>
<keyword evidence="3" id="KW-0804">Transcription</keyword>
<dbReference type="Pfam" id="PF00010">
    <property type="entry name" value="HLH"/>
    <property type="match status" value="1"/>
</dbReference>
<dbReference type="GO" id="GO:0003700">
    <property type="term" value="F:DNA-binding transcription factor activity"/>
    <property type="evidence" value="ECO:0000318"/>
    <property type="project" value="GO_Central"/>
</dbReference>
<dbReference type="InterPro" id="IPR024097">
    <property type="entry name" value="bHLH_ZIP_TF"/>
</dbReference>
<dbReference type="FunFam" id="4.10.280.10:FF:000002">
    <property type="entry name" value="Basic helix-loop-helix transcription factor"/>
    <property type="match status" value="1"/>
</dbReference>
<evidence type="ECO:0000256" key="2">
    <source>
        <dbReference type="ARBA" id="ARBA00023015"/>
    </source>
</evidence>
<dbReference type="GO" id="GO:0005634">
    <property type="term" value="C:nucleus"/>
    <property type="evidence" value="ECO:0000318"/>
    <property type="project" value="GO_Central"/>
</dbReference>
<evidence type="ECO:0000256" key="5">
    <source>
        <dbReference type="SAM" id="MobiDB-lite"/>
    </source>
</evidence>
<dbReference type="AlphaFoldDB" id="A0A9R1X595"/>
<accession>A0A9R1X595</accession>
<sequence length="364" mass="41355">MNRVSPDMLLGHNTTVTGGTDVSVFERQQARMKWQQLQQHQHSFYNENDHQVPNPFLGLIGNIKPDPGLENGWPDFSDGCDELFSPLMADQRIMQLQKNSSSVLLSPKKRKTHENQKNFQVVSEVNGIKEKKLKGCSEENSSETSSKEKSKPTEAQKQDYIHVRARRGQATDSHSLAERVRREKISERMKYLQDLVPGCNKITGKAGMLDEIINYVQSLQKQVEFLSMKLSTVHPRLDLDVDNLIMKEVVNKILKMLNMFEVSTAGYTSEMANSPYFQLNSLLEMGINPIDMVLRRSISGGAPVSIPETFVVSSCFNQIHPNVAWDSDLQNLYRMEFQQGSSTIPYQSQKITGLYEGSNMKMEM</sequence>
<dbReference type="Gene3D" id="4.10.280.10">
    <property type="entry name" value="Helix-loop-helix DNA-binding domain"/>
    <property type="match status" value="1"/>
</dbReference>
<dbReference type="InterPro" id="IPR011598">
    <property type="entry name" value="bHLH_dom"/>
</dbReference>
<feature type="domain" description="BHLH" evidence="6">
    <location>
        <begin position="169"/>
        <end position="219"/>
    </location>
</feature>
<dbReference type="PROSITE" id="PS50888">
    <property type="entry name" value="BHLH"/>
    <property type="match status" value="1"/>
</dbReference>
<evidence type="ECO:0000313" key="8">
    <source>
        <dbReference type="Proteomes" id="UP000235145"/>
    </source>
</evidence>
<gene>
    <name evidence="7" type="ORF">LSAT_V11C700377900</name>
</gene>
<organism evidence="7 8">
    <name type="scientific">Lactuca sativa</name>
    <name type="common">Garden lettuce</name>
    <dbReference type="NCBI Taxonomy" id="4236"/>
    <lineage>
        <taxon>Eukaryota</taxon>
        <taxon>Viridiplantae</taxon>
        <taxon>Streptophyta</taxon>
        <taxon>Embryophyta</taxon>
        <taxon>Tracheophyta</taxon>
        <taxon>Spermatophyta</taxon>
        <taxon>Magnoliopsida</taxon>
        <taxon>eudicotyledons</taxon>
        <taxon>Gunneridae</taxon>
        <taxon>Pentapetalae</taxon>
        <taxon>asterids</taxon>
        <taxon>campanulids</taxon>
        <taxon>Asterales</taxon>
        <taxon>Asteraceae</taxon>
        <taxon>Cichorioideae</taxon>
        <taxon>Cichorieae</taxon>
        <taxon>Lactucinae</taxon>
        <taxon>Lactuca</taxon>
    </lineage>
</organism>
<evidence type="ECO:0000256" key="1">
    <source>
        <dbReference type="ARBA" id="ARBA00004123"/>
    </source>
</evidence>
<dbReference type="GO" id="GO:0046983">
    <property type="term" value="F:protein dimerization activity"/>
    <property type="evidence" value="ECO:0007669"/>
    <property type="project" value="InterPro"/>
</dbReference>
<proteinExistence type="predicted"/>
<dbReference type="InterPro" id="IPR036638">
    <property type="entry name" value="HLH_DNA-bd_sf"/>
</dbReference>
<dbReference type="Proteomes" id="UP000235145">
    <property type="component" value="Unassembled WGS sequence"/>
</dbReference>
<evidence type="ECO:0000259" key="6">
    <source>
        <dbReference type="PROSITE" id="PS50888"/>
    </source>
</evidence>
<protein>
    <recommendedName>
        <fullName evidence="6">BHLH domain-containing protein</fullName>
    </recommendedName>
</protein>
<dbReference type="SUPFAM" id="SSF47459">
    <property type="entry name" value="HLH, helix-loop-helix DNA-binding domain"/>
    <property type="match status" value="1"/>
</dbReference>
<evidence type="ECO:0000256" key="3">
    <source>
        <dbReference type="ARBA" id="ARBA00023163"/>
    </source>
</evidence>
<feature type="compositionally biased region" description="Basic and acidic residues" evidence="5">
    <location>
        <begin position="145"/>
        <end position="162"/>
    </location>
</feature>
<comment type="subcellular location">
    <subcellularLocation>
        <location evidence="1">Nucleus</location>
    </subcellularLocation>
</comment>